<evidence type="ECO:0000256" key="1">
    <source>
        <dbReference type="SAM" id="MobiDB-lite"/>
    </source>
</evidence>
<protein>
    <submittedName>
        <fullName evidence="2">Uncharacterized protein</fullName>
    </submittedName>
</protein>
<gene>
    <name evidence="3" type="ORF">C7373_101102</name>
    <name evidence="2" type="ORF">IB211_00476</name>
</gene>
<dbReference type="STRING" id="1297617.IB211_00476"/>
<dbReference type="Proteomes" id="UP000245778">
    <property type="component" value="Unassembled WGS sequence"/>
</dbReference>
<keyword evidence="4" id="KW-1185">Reference proteome</keyword>
<feature type="compositionally biased region" description="Basic and acidic residues" evidence="1">
    <location>
        <begin position="25"/>
        <end position="38"/>
    </location>
</feature>
<sequence>MRDPMGFRGVRPVDPDCYAQPGRRPWREAERPARAERGGEPQWKIDYCLERCPLPGEKCRGRGLCPARGRSGKHE</sequence>
<organism evidence="2 4">
    <name type="scientific">Intestinimonas butyriciproducens</name>
    <dbReference type="NCBI Taxonomy" id="1297617"/>
    <lineage>
        <taxon>Bacteria</taxon>
        <taxon>Bacillati</taxon>
        <taxon>Bacillota</taxon>
        <taxon>Clostridia</taxon>
        <taxon>Eubacteriales</taxon>
        <taxon>Intestinimonas</taxon>
    </lineage>
</organism>
<proteinExistence type="predicted"/>
<feature type="region of interest" description="Disordered" evidence="1">
    <location>
        <begin position="1"/>
        <end position="38"/>
    </location>
</feature>
<reference evidence="4" key="2">
    <citation type="submission" date="2015-04" db="EMBL/GenBank/DDBJ databases">
        <title>A butyrogenic pathway from the amino acid lysine in a human gut commensal.</title>
        <authorList>
            <person name="de Vos W.M."/>
            <person name="Bui N.T.P."/>
            <person name="Plugge C.M."/>
            <person name="Ritari J."/>
        </authorList>
    </citation>
    <scope>NUCLEOTIDE SEQUENCE [LARGE SCALE GENOMIC DNA]</scope>
    <source>
        <strain evidence="4">AF211</strain>
    </source>
</reference>
<reference evidence="2 4" key="1">
    <citation type="journal article" date="2015" name="Nat. Commun.">
        <title>Production of butyrate from lysine and the Amadori product fructoselysine by a human gut commensal.</title>
        <authorList>
            <person name="Bui T.P."/>
            <person name="Ritari J."/>
            <person name="Boeren S."/>
            <person name="de Waard P."/>
            <person name="Plugge C.M."/>
            <person name="de Vos W.M."/>
        </authorList>
    </citation>
    <scope>NUCLEOTIDE SEQUENCE [LARGE SCALE GENOMIC DNA]</scope>
    <source>
        <strain evidence="2 4">AF211</strain>
    </source>
</reference>
<dbReference type="AlphaFoldDB" id="A0A0S2W145"/>
<reference evidence="3 5" key="3">
    <citation type="submission" date="2018-04" db="EMBL/GenBank/DDBJ databases">
        <title>Genomic Encyclopedia of Type Strains, Phase IV (KMG-IV): sequencing the most valuable type-strain genomes for metagenomic binning, comparative biology and taxonomic classification.</title>
        <authorList>
            <person name="Goeker M."/>
        </authorList>
    </citation>
    <scope>NUCLEOTIDE SEQUENCE [LARGE SCALE GENOMIC DNA]</scope>
    <source>
        <strain evidence="3 5">DSM 26588</strain>
    </source>
</reference>
<evidence type="ECO:0000313" key="5">
    <source>
        <dbReference type="Proteomes" id="UP000245778"/>
    </source>
</evidence>
<evidence type="ECO:0000313" key="4">
    <source>
        <dbReference type="Proteomes" id="UP000064844"/>
    </source>
</evidence>
<dbReference type="Proteomes" id="UP000064844">
    <property type="component" value="Chromosome"/>
</dbReference>
<evidence type="ECO:0000313" key="2">
    <source>
        <dbReference type="EMBL" id="ALP92871.1"/>
    </source>
</evidence>
<dbReference type="EMBL" id="QEKK01000001">
    <property type="protein sequence ID" value="PVY59589.1"/>
    <property type="molecule type" value="Genomic_DNA"/>
</dbReference>
<name>A0A0S2W145_9FIRM</name>
<dbReference type="RefSeq" id="WP_129868767.1">
    <property type="nucleotide sequence ID" value="NZ_CP011307.1"/>
</dbReference>
<evidence type="ECO:0000313" key="3">
    <source>
        <dbReference type="EMBL" id="PVY59589.1"/>
    </source>
</evidence>
<dbReference type="KEGG" id="ibu:IB211_00476"/>
<accession>A0A0S2W145</accession>
<dbReference type="EMBL" id="CP011307">
    <property type="protein sequence ID" value="ALP92871.1"/>
    <property type="molecule type" value="Genomic_DNA"/>
</dbReference>